<reference evidence="2" key="1">
    <citation type="submission" date="2020-05" db="EMBL/GenBank/DDBJ databases">
        <authorList>
            <person name="Zhu T."/>
            <person name="Keshari N."/>
            <person name="Lu X."/>
        </authorList>
    </citation>
    <scope>NUCLEOTIDE SEQUENCE</scope>
    <source>
        <strain evidence="2">NK1-12</strain>
    </source>
</reference>
<organism evidence="2">
    <name type="scientific">Leptolyngbya sp. NK1-12</name>
    <dbReference type="NCBI Taxonomy" id="2547451"/>
    <lineage>
        <taxon>Bacteria</taxon>
        <taxon>Bacillati</taxon>
        <taxon>Cyanobacteriota</taxon>
        <taxon>Cyanophyceae</taxon>
        <taxon>Leptolyngbyales</taxon>
        <taxon>Leptolyngbyaceae</taxon>
        <taxon>Leptolyngbya group</taxon>
        <taxon>Leptolyngbya</taxon>
    </lineage>
</organism>
<feature type="domain" description="Endonuclease/exonuclease/phosphatase" evidence="1">
    <location>
        <begin position="43"/>
        <end position="317"/>
    </location>
</feature>
<dbReference type="GO" id="GO:0004519">
    <property type="term" value="F:endonuclease activity"/>
    <property type="evidence" value="ECO:0007669"/>
    <property type="project" value="UniProtKB-KW"/>
</dbReference>
<gene>
    <name evidence="2" type="ORF">HJG54_06830</name>
</gene>
<dbReference type="Gene3D" id="3.60.10.10">
    <property type="entry name" value="Endonuclease/exonuclease/phosphatase"/>
    <property type="match status" value="1"/>
</dbReference>
<protein>
    <submittedName>
        <fullName evidence="2">Endonuclease/exonuclease/phosphatase family protein</fullName>
    </submittedName>
</protein>
<dbReference type="EMBL" id="CP053586">
    <property type="protein sequence ID" value="WNZ22600.1"/>
    <property type="molecule type" value="Genomic_DNA"/>
</dbReference>
<dbReference type="AlphaFoldDB" id="A0AA96WCU7"/>
<proteinExistence type="predicted"/>
<dbReference type="PANTHER" id="PTHR42834">
    <property type="entry name" value="ENDONUCLEASE/EXONUCLEASE/PHOSPHATASE FAMILY PROTEIN (AFU_ORTHOLOGUE AFUA_3G09210)"/>
    <property type="match status" value="1"/>
</dbReference>
<dbReference type="Pfam" id="PF03372">
    <property type="entry name" value="Exo_endo_phos"/>
    <property type="match status" value="1"/>
</dbReference>
<keyword evidence="2" id="KW-0378">Hydrolase</keyword>
<dbReference type="PANTHER" id="PTHR42834:SF1">
    <property type="entry name" value="ENDONUCLEASE_EXONUCLEASE_PHOSPHATASE FAMILY PROTEIN (AFU_ORTHOLOGUE AFUA_3G09210)"/>
    <property type="match status" value="1"/>
</dbReference>
<dbReference type="InterPro" id="IPR005135">
    <property type="entry name" value="Endo/exonuclease/phosphatase"/>
</dbReference>
<accession>A0AA96WCU7</accession>
<name>A0AA96WCU7_9CYAN</name>
<keyword evidence="2" id="KW-0540">Nuclease</keyword>
<evidence type="ECO:0000259" key="1">
    <source>
        <dbReference type="Pfam" id="PF03372"/>
    </source>
</evidence>
<dbReference type="RefSeq" id="WP_316434095.1">
    <property type="nucleotide sequence ID" value="NZ_CP053586.1"/>
</dbReference>
<keyword evidence="2" id="KW-0255">Endonuclease</keyword>
<dbReference type="SUPFAM" id="SSF56219">
    <property type="entry name" value="DNase I-like"/>
    <property type="match status" value="1"/>
</dbReference>
<sequence>MSRRTIRIGTFNLLNLALPNRVFYHHEYYSPDTYAKKIRWIGGQLDRIRPDLIGFQEVFHHEALQQALQQSDSCRDFHLVAISPTGDTPAVALASRFPILYHRYIQDFPISAQLDIQGAAIPLTHFSRPVLSVQVQISDTVECTVFVVHLKSKRAIIPDHVDRQDPIEQAKGQVRSLMLRAAESIALRVLLMQVLQNRNYPVIVLGDMNDGGAAVTSQIISGEVPHRKLDSKRKRELWDILLYHVKDIQARQSYGDFYYTHIHNGHYESLDHIMVSQEFVVQNPDRIGRVVYVSVFNDHLIDETLTTEEIPNWQSDHGQVVASIELERSR</sequence>
<evidence type="ECO:0000313" key="2">
    <source>
        <dbReference type="EMBL" id="WNZ22600.1"/>
    </source>
</evidence>
<dbReference type="InterPro" id="IPR036691">
    <property type="entry name" value="Endo/exonu/phosph_ase_sf"/>
</dbReference>